<gene>
    <name evidence="9" type="ORF">Gferi_09970</name>
</gene>
<dbReference type="OrthoDB" id="324626at2"/>
<dbReference type="PANTHER" id="PTHR43280">
    <property type="entry name" value="ARAC-FAMILY TRANSCRIPTIONAL REGULATOR"/>
    <property type="match status" value="1"/>
</dbReference>
<dbReference type="Pfam" id="PF12833">
    <property type="entry name" value="HTH_18"/>
    <property type="match status" value="1"/>
</dbReference>
<evidence type="ECO:0000256" key="6">
    <source>
        <dbReference type="PROSITE-ProRule" id="PRU00169"/>
    </source>
</evidence>
<keyword evidence="6" id="KW-0597">Phosphoprotein</keyword>
<dbReference type="EMBL" id="CP017269">
    <property type="protein sequence ID" value="AOT69877.1"/>
    <property type="molecule type" value="Genomic_DNA"/>
</dbReference>
<evidence type="ECO:0000313" key="10">
    <source>
        <dbReference type="Proteomes" id="UP000095743"/>
    </source>
</evidence>
<dbReference type="CDD" id="cd17536">
    <property type="entry name" value="REC_YesN-like"/>
    <property type="match status" value="1"/>
</dbReference>
<dbReference type="Gene3D" id="1.10.10.60">
    <property type="entry name" value="Homeodomain-like"/>
    <property type="match status" value="2"/>
</dbReference>
<dbReference type="SUPFAM" id="SSF46689">
    <property type="entry name" value="Homeodomain-like"/>
    <property type="match status" value="1"/>
</dbReference>
<reference evidence="9 10" key="1">
    <citation type="submission" date="2016-09" db="EMBL/GenBank/DDBJ databases">
        <title>Genomic analysis reveals versatility of anaerobic energy metabolism of Geosporobacter ferrireducens IRF9 of phylum Firmicutes.</title>
        <authorList>
            <person name="Kim S.-J."/>
        </authorList>
    </citation>
    <scope>NUCLEOTIDE SEQUENCE [LARGE SCALE GENOMIC DNA]</scope>
    <source>
        <strain evidence="9 10">IRF9</strain>
    </source>
</reference>
<dbReference type="InterPro" id="IPR001789">
    <property type="entry name" value="Sig_transdc_resp-reg_receiver"/>
</dbReference>
<feature type="modified residue" description="4-aspartylphosphate" evidence="6">
    <location>
        <position position="55"/>
    </location>
</feature>
<dbReference type="InterPro" id="IPR018062">
    <property type="entry name" value="HTH_AraC-typ_CS"/>
</dbReference>
<dbReference type="PROSITE" id="PS50110">
    <property type="entry name" value="RESPONSE_REGULATORY"/>
    <property type="match status" value="1"/>
</dbReference>
<keyword evidence="4" id="KW-0804">Transcription</keyword>
<keyword evidence="10" id="KW-1185">Reference proteome</keyword>
<dbReference type="InterPro" id="IPR009057">
    <property type="entry name" value="Homeodomain-like_sf"/>
</dbReference>
<dbReference type="SMART" id="SM00342">
    <property type="entry name" value="HTH_ARAC"/>
    <property type="match status" value="1"/>
</dbReference>
<dbReference type="Pfam" id="PF00072">
    <property type="entry name" value="Response_reg"/>
    <property type="match status" value="1"/>
</dbReference>
<dbReference type="InterPro" id="IPR011006">
    <property type="entry name" value="CheY-like_superfamily"/>
</dbReference>
<dbReference type="Proteomes" id="UP000095743">
    <property type="component" value="Chromosome"/>
</dbReference>
<evidence type="ECO:0000259" key="7">
    <source>
        <dbReference type="PROSITE" id="PS01124"/>
    </source>
</evidence>
<dbReference type="Gene3D" id="3.40.50.2300">
    <property type="match status" value="1"/>
</dbReference>
<feature type="domain" description="HTH araC/xylS-type" evidence="7">
    <location>
        <begin position="132"/>
        <end position="230"/>
    </location>
</feature>
<evidence type="ECO:0000256" key="4">
    <source>
        <dbReference type="ARBA" id="ARBA00023163"/>
    </source>
</evidence>
<dbReference type="PANTHER" id="PTHR43280:SF28">
    <property type="entry name" value="HTH-TYPE TRANSCRIPTIONAL ACTIVATOR RHAS"/>
    <property type="match status" value="1"/>
</dbReference>
<keyword evidence="2" id="KW-0805">Transcription regulation</keyword>
<evidence type="ECO:0000256" key="2">
    <source>
        <dbReference type="ARBA" id="ARBA00023015"/>
    </source>
</evidence>
<dbReference type="PRINTS" id="PR00032">
    <property type="entry name" value="HTHARAC"/>
</dbReference>
<dbReference type="PROSITE" id="PS01124">
    <property type="entry name" value="HTH_ARAC_FAMILY_2"/>
    <property type="match status" value="1"/>
</dbReference>
<protein>
    <recommendedName>
        <fullName evidence="1">Stage 0 sporulation protein A homolog</fullName>
    </recommendedName>
</protein>
<evidence type="ECO:0000259" key="8">
    <source>
        <dbReference type="PROSITE" id="PS50110"/>
    </source>
</evidence>
<organism evidence="9 10">
    <name type="scientific">Geosporobacter ferrireducens</name>
    <dbReference type="NCBI Taxonomy" id="1424294"/>
    <lineage>
        <taxon>Bacteria</taxon>
        <taxon>Bacillati</taxon>
        <taxon>Bacillota</taxon>
        <taxon>Clostridia</taxon>
        <taxon>Peptostreptococcales</taxon>
        <taxon>Thermotaleaceae</taxon>
        <taxon>Geosporobacter</taxon>
    </lineage>
</organism>
<dbReference type="GO" id="GO:0000160">
    <property type="term" value="P:phosphorelay signal transduction system"/>
    <property type="evidence" value="ECO:0007669"/>
    <property type="project" value="InterPro"/>
</dbReference>
<dbReference type="AlphaFoldDB" id="A0A1D8GG60"/>
<comment type="function">
    <text evidence="5">May play the central regulatory role in sporulation. It may be an element of the effector pathway responsible for the activation of sporulation genes in response to nutritional stress. Spo0A may act in concert with spo0H (a sigma factor) to control the expression of some genes that are critical to the sporulation process.</text>
</comment>
<dbReference type="GO" id="GO:0043565">
    <property type="term" value="F:sequence-specific DNA binding"/>
    <property type="evidence" value="ECO:0007669"/>
    <property type="project" value="InterPro"/>
</dbReference>
<dbReference type="KEGG" id="gfe:Gferi_09970"/>
<dbReference type="PROSITE" id="PS00041">
    <property type="entry name" value="HTH_ARAC_FAMILY_1"/>
    <property type="match status" value="1"/>
</dbReference>
<dbReference type="SMART" id="SM00448">
    <property type="entry name" value="REC"/>
    <property type="match status" value="1"/>
</dbReference>
<proteinExistence type="predicted"/>
<dbReference type="SUPFAM" id="SSF52172">
    <property type="entry name" value="CheY-like"/>
    <property type="match status" value="1"/>
</dbReference>
<dbReference type="GO" id="GO:0003700">
    <property type="term" value="F:DNA-binding transcription factor activity"/>
    <property type="evidence" value="ECO:0007669"/>
    <property type="project" value="InterPro"/>
</dbReference>
<keyword evidence="3" id="KW-0238">DNA-binding</keyword>
<evidence type="ECO:0000256" key="5">
    <source>
        <dbReference type="ARBA" id="ARBA00024867"/>
    </source>
</evidence>
<accession>A0A1D8GG60</accession>
<name>A0A1D8GG60_9FIRM</name>
<dbReference type="InterPro" id="IPR020449">
    <property type="entry name" value="Tscrpt_reg_AraC-type_HTH"/>
</dbReference>
<sequence length="232" mass="26813">MRRAIIADDESLAAELIKHLLDKYGLPVKIVGEASAGDDAVEMIYQLKPDIVFLDIQMPVLSGIEVMENINASYQGTILFVVITAFSYFEYAQAALRLGAKDILLKPIEPKQFLDTMERVIGYRYTENEAFNEFLEYIHQHYHEAIELNTCAKRHHTSMSHISRMFQKYFQTNFTAYVNHLRIKKAQEFLKETTLSIQEIADKVGYNNLNYFYKNFKKVTGMTPNLYRGKGS</sequence>
<evidence type="ECO:0000256" key="3">
    <source>
        <dbReference type="ARBA" id="ARBA00023125"/>
    </source>
</evidence>
<evidence type="ECO:0000256" key="1">
    <source>
        <dbReference type="ARBA" id="ARBA00018672"/>
    </source>
</evidence>
<feature type="domain" description="Response regulatory" evidence="8">
    <location>
        <begin position="3"/>
        <end position="121"/>
    </location>
</feature>
<dbReference type="InterPro" id="IPR018060">
    <property type="entry name" value="HTH_AraC"/>
</dbReference>
<dbReference type="STRING" id="1424294.Gferi_09970"/>
<evidence type="ECO:0000313" key="9">
    <source>
        <dbReference type="EMBL" id="AOT69877.1"/>
    </source>
</evidence>
<dbReference type="RefSeq" id="WP_069976017.1">
    <property type="nucleotide sequence ID" value="NZ_CP017269.1"/>
</dbReference>